<organism evidence="2 3">
    <name type="scientific">Populus alba x Populus x berolinensis</name>
    <dbReference type="NCBI Taxonomy" id="444605"/>
    <lineage>
        <taxon>Eukaryota</taxon>
        <taxon>Viridiplantae</taxon>
        <taxon>Streptophyta</taxon>
        <taxon>Embryophyta</taxon>
        <taxon>Tracheophyta</taxon>
        <taxon>Spermatophyta</taxon>
        <taxon>Magnoliopsida</taxon>
        <taxon>eudicotyledons</taxon>
        <taxon>Gunneridae</taxon>
        <taxon>Pentapetalae</taxon>
        <taxon>rosids</taxon>
        <taxon>fabids</taxon>
        <taxon>Malpighiales</taxon>
        <taxon>Salicaceae</taxon>
        <taxon>Saliceae</taxon>
        <taxon>Populus</taxon>
    </lineage>
</organism>
<feature type="compositionally biased region" description="Polar residues" evidence="1">
    <location>
        <begin position="8"/>
        <end position="18"/>
    </location>
</feature>
<sequence>MDTDDQLIQENLHQGNPDQEQEEGARQARSYECIFCKRGFSNAQALGGT</sequence>
<evidence type="ECO:0000313" key="3">
    <source>
        <dbReference type="Proteomes" id="UP001164929"/>
    </source>
</evidence>
<accession>A0AAD6RPC7</accession>
<keyword evidence="3" id="KW-1185">Reference proteome</keyword>
<dbReference type="AlphaFoldDB" id="A0AAD6RPC7"/>
<comment type="caution">
    <text evidence="2">The sequence shown here is derived from an EMBL/GenBank/DDBJ whole genome shotgun (WGS) entry which is preliminary data.</text>
</comment>
<feature type="region of interest" description="Disordered" evidence="1">
    <location>
        <begin position="1"/>
        <end position="27"/>
    </location>
</feature>
<dbReference type="Proteomes" id="UP001164929">
    <property type="component" value="Chromosome 1"/>
</dbReference>
<dbReference type="EMBL" id="JAQIZT010000001">
    <property type="protein sequence ID" value="KAJ7012664.1"/>
    <property type="molecule type" value="Genomic_DNA"/>
</dbReference>
<evidence type="ECO:0000256" key="1">
    <source>
        <dbReference type="SAM" id="MobiDB-lite"/>
    </source>
</evidence>
<evidence type="ECO:0000313" key="2">
    <source>
        <dbReference type="EMBL" id="KAJ7012664.1"/>
    </source>
</evidence>
<proteinExistence type="predicted"/>
<name>A0AAD6RPC7_9ROSI</name>
<gene>
    <name evidence="2" type="ORF">NC653_002649</name>
</gene>
<reference evidence="2 3" key="1">
    <citation type="journal article" date="2023" name="Mol. Ecol. Resour.">
        <title>Chromosome-level genome assembly of a triploid poplar Populus alba 'Berolinensis'.</title>
        <authorList>
            <person name="Chen S."/>
            <person name="Yu Y."/>
            <person name="Wang X."/>
            <person name="Wang S."/>
            <person name="Zhang T."/>
            <person name="Zhou Y."/>
            <person name="He R."/>
            <person name="Meng N."/>
            <person name="Wang Y."/>
            <person name="Liu W."/>
            <person name="Liu Z."/>
            <person name="Liu J."/>
            <person name="Guo Q."/>
            <person name="Huang H."/>
            <person name="Sederoff R.R."/>
            <person name="Wang G."/>
            <person name="Qu G."/>
            <person name="Chen S."/>
        </authorList>
    </citation>
    <scope>NUCLEOTIDE SEQUENCE [LARGE SCALE GENOMIC DNA]</scope>
    <source>
        <strain evidence="2">SC-2020</strain>
    </source>
</reference>
<protein>
    <submittedName>
        <fullName evidence="2">Uncharacterized protein</fullName>
    </submittedName>
</protein>